<proteinExistence type="predicted"/>
<keyword evidence="2" id="KW-1133">Transmembrane helix</keyword>
<dbReference type="Proteomes" id="UP000627715">
    <property type="component" value="Unassembled WGS sequence"/>
</dbReference>
<evidence type="ECO:0000313" key="4">
    <source>
        <dbReference type="Proteomes" id="UP000627715"/>
    </source>
</evidence>
<reference evidence="3" key="1">
    <citation type="journal article" date="2014" name="Int. J. Syst. Evol. Microbiol.">
        <title>Complete genome sequence of Corynebacterium casei LMG S-19264T (=DSM 44701T), isolated from a smear-ripened cheese.</title>
        <authorList>
            <consortium name="US DOE Joint Genome Institute (JGI-PGF)"/>
            <person name="Walter F."/>
            <person name="Albersmeier A."/>
            <person name="Kalinowski J."/>
            <person name="Ruckert C."/>
        </authorList>
    </citation>
    <scope>NUCLEOTIDE SEQUENCE</scope>
    <source>
        <strain evidence="3">CGMCC 1.15425</strain>
    </source>
</reference>
<keyword evidence="2" id="KW-0812">Transmembrane</keyword>
<organism evidence="3 4">
    <name type="scientific">Pseudohongiella nitratireducens</name>
    <dbReference type="NCBI Taxonomy" id="1768907"/>
    <lineage>
        <taxon>Bacteria</taxon>
        <taxon>Pseudomonadati</taxon>
        <taxon>Pseudomonadota</taxon>
        <taxon>Gammaproteobacteria</taxon>
        <taxon>Pseudomonadales</taxon>
        <taxon>Pseudohongiellaceae</taxon>
        <taxon>Pseudohongiella</taxon>
    </lineage>
</organism>
<protein>
    <submittedName>
        <fullName evidence="3">Uncharacterized protein</fullName>
    </submittedName>
</protein>
<feature type="transmembrane region" description="Helical" evidence="2">
    <location>
        <begin position="21"/>
        <end position="40"/>
    </location>
</feature>
<evidence type="ECO:0000313" key="3">
    <source>
        <dbReference type="EMBL" id="GGG48279.1"/>
    </source>
</evidence>
<gene>
    <name evidence="3" type="ORF">GCM10011403_01650</name>
</gene>
<keyword evidence="2" id="KW-0472">Membrane</keyword>
<feature type="region of interest" description="Disordered" evidence="1">
    <location>
        <begin position="1"/>
        <end position="22"/>
    </location>
</feature>
<sequence length="70" mass="7777">MTQRRKRRHANKTPAKKNRQQKSSLTPLFVSAGVFLGLALGLLSGQWLLMIALGTGLGWFIGRQMDKPAK</sequence>
<feature type="compositionally biased region" description="Basic residues" evidence="1">
    <location>
        <begin position="1"/>
        <end position="20"/>
    </location>
</feature>
<name>A0A917GJJ0_9GAMM</name>
<keyword evidence="4" id="KW-1185">Reference proteome</keyword>
<dbReference type="EMBL" id="BMIY01000001">
    <property type="protein sequence ID" value="GGG48279.1"/>
    <property type="molecule type" value="Genomic_DNA"/>
</dbReference>
<dbReference type="RefSeq" id="WP_068812549.1">
    <property type="nucleotide sequence ID" value="NZ_BMIY01000001.1"/>
</dbReference>
<evidence type="ECO:0000256" key="1">
    <source>
        <dbReference type="SAM" id="MobiDB-lite"/>
    </source>
</evidence>
<reference evidence="3" key="2">
    <citation type="submission" date="2020-09" db="EMBL/GenBank/DDBJ databases">
        <authorList>
            <person name="Sun Q."/>
            <person name="Zhou Y."/>
        </authorList>
    </citation>
    <scope>NUCLEOTIDE SEQUENCE</scope>
    <source>
        <strain evidence="3">CGMCC 1.15425</strain>
    </source>
</reference>
<comment type="caution">
    <text evidence="3">The sequence shown here is derived from an EMBL/GenBank/DDBJ whole genome shotgun (WGS) entry which is preliminary data.</text>
</comment>
<dbReference type="AlphaFoldDB" id="A0A917GJJ0"/>
<accession>A0A917GJJ0</accession>
<evidence type="ECO:0000256" key="2">
    <source>
        <dbReference type="SAM" id="Phobius"/>
    </source>
</evidence>